<feature type="transmembrane region" description="Helical" evidence="5">
    <location>
        <begin position="136"/>
        <end position="162"/>
    </location>
</feature>
<reference evidence="7 8" key="1">
    <citation type="submission" date="2020-05" db="EMBL/GenBank/DDBJ databases">
        <title>Genome sequence of Kribbella sandramycini ATCC 39419.</title>
        <authorList>
            <person name="Maclea K.S."/>
            <person name="Fair J.L."/>
        </authorList>
    </citation>
    <scope>NUCLEOTIDE SEQUENCE [LARGE SCALE GENOMIC DNA]</scope>
    <source>
        <strain evidence="7 8">ATCC 39419</strain>
    </source>
</reference>
<evidence type="ECO:0000313" key="8">
    <source>
        <dbReference type="Proteomes" id="UP000534306"/>
    </source>
</evidence>
<feature type="transmembrane region" description="Helical" evidence="5">
    <location>
        <begin position="192"/>
        <end position="214"/>
    </location>
</feature>
<organism evidence="7 8">
    <name type="scientific">Kribbella sandramycini</name>
    <dbReference type="NCBI Taxonomy" id="60450"/>
    <lineage>
        <taxon>Bacteria</taxon>
        <taxon>Bacillati</taxon>
        <taxon>Actinomycetota</taxon>
        <taxon>Actinomycetes</taxon>
        <taxon>Propionibacteriales</taxon>
        <taxon>Kribbellaceae</taxon>
        <taxon>Kribbella</taxon>
    </lineage>
</organism>
<evidence type="ECO:0000256" key="4">
    <source>
        <dbReference type="ARBA" id="ARBA00023136"/>
    </source>
</evidence>
<sequence>MVRRLAKAVLTVFLVSTLTFFLVRLLPGNPVDTYIQTQIAQTGISYDDAAAQAKNLFSLDPDEPLILQYVQYMANLLQGDFGTSLLSPGTTVAQVIQTYLPWTLFSVGIAQILSFVIGIVAGMIMAYRRESWIDHLLTSVGSLLHAIPNYIVAILIVVFLGVKLQVFNLTEARGSYTPGVEPSFSLYFLNDILYHATLPILAYLLTTVGSWALVMKSSTVETLGEDYVTVARARGLTDGRIRAGYVGRNAVLPLFSQLAVSLGFVVGGSIFVEKIFGYQGIGYSLYNAVSGRDYPVLQGIFLVVTISVVVANLLADVLYSRLDPRIRVGGKAKG</sequence>
<name>A0A7Y4KV71_9ACTN</name>
<feature type="transmembrane region" description="Helical" evidence="5">
    <location>
        <begin position="99"/>
        <end position="124"/>
    </location>
</feature>
<dbReference type="AlphaFoldDB" id="A0A7Y4KV71"/>
<evidence type="ECO:0000259" key="6">
    <source>
        <dbReference type="PROSITE" id="PS50928"/>
    </source>
</evidence>
<dbReference type="Gene3D" id="1.10.3720.10">
    <property type="entry name" value="MetI-like"/>
    <property type="match status" value="1"/>
</dbReference>
<keyword evidence="4 5" id="KW-0472">Membrane</keyword>
<dbReference type="Proteomes" id="UP000534306">
    <property type="component" value="Unassembled WGS sequence"/>
</dbReference>
<dbReference type="PANTHER" id="PTHR43376">
    <property type="entry name" value="OLIGOPEPTIDE TRANSPORT SYSTEM PERMEASE PROTEIN"/>
    <property type="match status" value="1"/>
</dbReference>
<dbReference type="GO" id="GO:0055085">
    <property type="term" value="P:transmembrane transport"/>
    <property type="evidence" value="ECO:0007669"/>
    <property type="project" value="InterPro"/>
</dbReference>
<feature type="transmembrane region" description="Helical" evidence="5">
    <location>
        <begin position="296"/>
        <end position="319"/>
    </location>
</feature>
<feature type="domain" description="ABC transmembrane type-1" evidence="6">
    <location>
        <begin position="100"/>
        <end position="315"/>
    </location>
</feature>
<keyword evidence="3 5" id="KW-1133">Transmembrane helix</keyword>
<gene>
    <name evidence="7" type="ORF">HPO96_03555</name>
</gene>
<dbReference type="InterPro" id="IPR035906">
    <property type="entry name" value="MetI-like_sf"/>
</dbReference>
<comment type="subcellular location">
    <subcellularLocation>
        <location evidence="5">Cell membrane</location>
        <topology evidence="5">Multi-pass membrane protein</topology>
    </subcellularLocation>
    <subcellularLocation>
        <location evidence="1">Membrane</location>
        <topology evidence="1">Multi-pass membrane protein</topology>
    </subcellularLocation>
</comment>
<keyword evidence="2 5" id="KW-0812">Transmembrane</keyword>
<evidence type="ECO:0000313" key="7">
    <source>
        <dbReference type="EMBL" id="NOL39314.1"/>
    </source>
</evidence>
<dbReference type="CDD" id="cd06261">
    <property type="entry name" value="TM_PBP2"/>
    <property type="match status" value="1"/>
</dbReference>
<dbReference type="EMBL" id="JABJRC010000001">
    <property type="protein sequence ID" value="NOL39314.1"/>
    <property type="molecule type" value="Genomic_DNA"/>
</dbReference>
<comment type="similarity">
    <text evidence="5">Belongs to the binding-protein-dependent transport system permease family.</text>
</comment>
<comment type="caution">
    <text evidence="7">The sequence shown here is derived from an EMBL/GenBank/DDBJ whole genome shotgun (WGS) entry which is preliminary data.</text>
</comment>
<accession>A0A7Y4KV71</accession>
<keyword evidence="8" id="KW-1185">Reference proteome</keyword>
<dbReference type="PROSITE" id="PS50928">
    <property type="entry name" value="ABC_TM1"/>
    <property type="match status" value="1"/>
</dbReference>
<feature type="transmembrane region" description="Helical" evidence="5">
    <location>
        <begin position="250"/>
        <end position="276"/>
    </location>
</feature>
<evidence type="ECO:0000256" key="1">
    <source>
        <dbReference type="ARBA" id="ARBA00004141"/>
    </source>
</evidence>
<proteinExistence type="inferred from homology"/>
<evidence type="ECO:0000256" key="5">
    <source>
        <dbReference type="RuleBase" id="RU363032"/>
    </source>
</evidence>
<dbReference type="Pfam" id="PF00528">
    <property type="entry name" value="BPD_transp_1"/>
    <property type="match status" value="1"/>
</dbReference>
<dbReference type="PANTHER" id="PTHR43376:SF1">
    <property type="entry name" value="OLIGOPEPTIDE TRANSPORT SYSTEM PERMEASE PROTEIN"/>
    <property type="match status" value="1"/>
</dbReference>
<evidence type="ECO:0000256" key="3">
    <source>
        <dbReference type="ARBA" id="ARBA00022989"/>
    </source>
</evidence>
<protein>
    <submittedName>
        <fullName evidence="7">ABC transporter permease</fullName>
    </submittedName>
</protein>
<dbReference type="InterPro" id="IPR000515">
    <property type="entry name" value="MetI-like"/>
</dbReference>
<evidence type="ECO:0000256" key="2">
    <source>
        <dbReference type="ARBA" id="ARBA00022692"/>
    </source>
</evidence>
<dbReference type="SUPFAM" id="SSF161098">
    <property type="entry name" value="MetI-like"/>
    <property type="match status" value="1"/>
</dbReference>
<keyword evidence="5" id="KW-0813">Transport</keyword>
<dbReference type="GO" id="GO:0005886">
    <property type="term" value="C:plasma membrane"/>
    <property type="evidence" value="ECO:0007669"/>
    <property type="project" value="UniProtKB-SubCell"/>
</dbReference>